<accession>A0A7S7SGY1</accession>
<evidence type="ECO:0000256" key="5">
    <source>
        <dbReference type="ARBA" id="ARBA00022989"/>
    </source>
</evidence>
<evidence type="ECO:0000256" key="7">
    <source>
        <dbReference type="ARBA" id="ARBA00023004"/>
    </source>
</evidence>
<evidence type="ECO:0000313" key="13">
    <source>
        <dbReference type="EMBL" id="QOY85312.1"/>
    </source>
</evidence>
<evidence type="ECO:0000256" key="12">
    <source>
        <dbReference type="SAM" id="Phobius"/>
    </source>
</evidence>
<protein>
    <submittedName>
        <fullName evidence="13">COX15/CtaA family protein</fullName>
    </submittedName>
</protein>
<keyword evidence="14" id="KW-1185">Reference proteome</keyword>
<reference evidence="13 14" key="1">
    <citation type="submission" date="2020-10" db="EMBL/GenBank/DDBJ databases">
        <title>Complete genome sequence of Paludibaculum fermentans P105T, a facultatively anaerobic acidobacterium capable of dissimilatory Fe(III) reduction.</title>
        <authorList>
            <person name="Dedysh S.N."/>
            <person name="Beletsky A.V."/>
            <person name="Kulichevskaya I.S."/>
            <person name="Mardanov A.V."/>
            <person name="Ravin N.V."/>
        </authorList>
    </citation>
    <scope>NUCLEOTIDE SEQUENCE [LARGE SCALE GENOMIC DNA]</scope>
    <source>
        <strain evidence="13 14">P105</strain>
    </source>
</reference>
<dbReference type="EMBL" id="CP063849">
    <property type="protein sequence ID" value="QOY85312.1"/>
    <property type="molecule type" value="Genomic_DNA"/>
</dbReference>
<dbReference type="PANTHER" id="PTHR35457">
    <property type="entry name" value="HEME A SYNTHASE"/>
    <property type="match status" value="1"/>
</dbReference>
<feature type="transmembrane region" description="Helical" evidence="12">
    <location>
        <begin position="128"/>
        <end position="152"/>
    </location>
</feature>
<dbReference type="GO" id="GO:0016491">
    <property type="term" value="F:oxidoreductase activity"/>
    <property type="evidence" value="ECO:0007669"/>
    <property type="project" value="UniProtKB-KW"/>
</dbReference>
<dbReference type="RefSeq" id="WP_194446982.1">
    <property type="nucleotide sequence ID" value="NZ_CP063849.1"/>
</dbReference>
<evidence type="ECO:0000256" key="3">
    <source>
        <dbReference type="ARBA" id="ARBA00022692"/>
    </source>
</evidence>
<dbReference type="GO" id="GO:0046872">
    <property type="term" value="F:metal ion binding"/>
    <property type="evidence" value="ECO:0007669"/>
    <property type="project" value="UniProtKB-KW"/>
</dbReference>
<comment type="subcellular location">
    <subcellularLocation>
        <location evidence="1">Membrane</location>
        <topology evidence="1">Multi-pass membrane protein</topology>
    </subcellularLocation>
</comment>
<feature type="transmembrane region" description="Helical" evidence="12">
    <location>
        <begin position="269"/>
        <end position="290"/>
    </location>
</feature>
<dbReference type="PANTHER" id="PTHR35457:SF1">
    <property type="entry name" value="HEME A SYNTHASE"/>
    <property type="match status" value="1"/>
</dbReference>
<evidence type="ECO:0000256" key="9">
    <source>
        <dbReference type="ARBA" id="ARBA00023136"/>
    </source>
</evidence>
<dbReference type="InterPro" id="IPR003780">
    <property type="entry name" value="COX15/CtaA_fam"/>
</dbReference>
<dbReference type="Proteomes" id="UP000593892">
    <property type="component" value="Chromosome"/>
</dbReference>
<feature type="transmembrane region" description="Helical" evidence="12">
    <location>
        <begin position="95"/>
        <end position="116"/>
    </location>
</feature>
<evidence type="ECO:0000256" key="2">
    <source>
        <dbReference type="ARBA" id="ARBA00022475"/>
    </source>
</evidence>
<evidence type="ECO:0000256" key="8">
    <source>
        <dbReference type="ARBA" id="ARBA00023133"/>
    </source>
</evidence>
<dbReference type="Pfam" id="PF02628">
    <property type="entry name" value="COX15-CtaA"/>
    <property type="match status" value="1"/>
</dbReference>
<evidence type="ECO:0000256" key="10">
    <source>
        <dbReference type="ARBA" id="ARBA00023157"/>
    </source>
</evidence>
<keyword evidence="2" id="KW-1003">Cell membrane</keyword>
<evidence type="ECO:0000256" key="1">
    <source>
        <dbReference type="ARBA" id="ARBA00004141"/>
    </source>
</evidence>
<name>A0A7S7SGY1_PALFE</name>
<comment type="pathway">
    <text evidence="11">Porphyrin-containing compound metabolism.</text>
</comment>
<evidence type="ECO:0000256" key="11">
    <source>
        <dbReference type="ARBA" id="ARBA00023444"/>
    </source>
</evidence>
<feature type="transmembrane region" description="Helical" evidence="12">
    <location>
        <begin position="62"/>
        <end position="83"/>
    </location>
</feature>
<keyword evidence="7" id="KW-0408">Iron</keyword>
<gene>
    <name evidence="13" type="ORF">IRI77_21005</name>
</gene>
<feature type="transmembrane region" description="Helical" evidence="12">
    <location>
        <begin position="164"/>
        <end position="185"/>
    </location>
</feature>
<dbReference type="GO" id="GO:0006784">
    <property type="term" value="P:heme A biosynthetic process"/>
    <property type="evidence" value="ECO:0007669"/>
    <property type="project" value="InterPro"/>
</dbReference>
<keyword evidence="4" id="KW-0479">Metal-binding</keyword>
<dbReference type="KEGG" id="pfer:IRI77_21005"/>
<organism evidence="13 14">
    <name type="scientific">Paludibaculum fermentans</name>
    <dbReference type="NCBI Taxonomy" id="1473598"/>
    <lineage>
        <taxon>Bacteria</taxon>
        <taxon>Pseudomonadati</taxon>
        <taxon>Acidobacteriota</taxon>
        <taxon>Terriglobia</taxon>
        <taxon>Bryobacterales</taxon>
        <taxon>Bryobacteraceae</taxon>
        <taxon>Paludibaculum</taxon>
    </lineage>
</organism>
<dbReference type="InterPro" id="IPR050450">
    <property type="entry name" value="COX15/CtaA_HemeA_synthase"/>
</dbReference>
<dbReference type="GO" id="GO:0016020">
    <property type="term" value="C:membrane"/>
    <property type="evidence" value="ECO:0007669"/>
    <property type="project" value="UniProtKB-SubCell"/>
</dbReference>
<keyword evidence="10" id="KW-1015">Disulfide bond</keyword>
<keyword evidence="8" id="KW-0350">Heme biosynthesis</keyword>
<keyword evidence="9 12" id="KW-0472">Membrane</keyword>
<proteinExistence type="predicted"/>
<feature type="transmembrane region" description="Helical" evidence="12">
    <location>
        <begin position="215"/>
        <end position="236"/>
    </location>
</feature>
<dbReference type="AlphaFoldDB" id="A0A7S7SGY1"/>
<sequence length="296" mass="31617">MNNRVQAFVRLAWAMLGWNVFVVLWGAFVRASGSGAGCGSHWPLCNGEVMPPSPTTSTIIEFTHRLTSGVALIGVAALVAWSRKLFSKGHLARKAAWASLIFIIVEALLGAGLVLLAYVEKNASAGRALYLCAHLTNTLLLLAAIGSCGWFARHDRWVKASVPTLVWTALGVALCASITGVVAALGDTIWPAVSLQEGMRQEFSKEAPLLLQLRLVHPVIASASGVFLILAALLRFRGRMKAWLLGLTMVQLAAGGLNVVLLAPVWMQILHLALAVSVWIVLAFGAMAYGSETEIV</sequence>
<keyword evidence="6" id="KW-0560">Oxidoreductase</keyword>
<keyword evidence="5 12" id="KW-1133">Transmembrane helix</keyword>
<evidence type="ECO:0000256" key="4">
    <source>
        <dbReference type="ARBA" id="ARBA00022723"/>
    </source>
</evidence>
<evidence type="ECO:0000313" key="14">
    <source>
        <dbReference type="Proteomes" id="UP000593892"/>
    </source>
</evidence>
<feature type="transmembrane region" description="Helical" evidence="12">
    <location>
        <begin position="243"/>
        <end position="263"/>
    </location>
</feature>
<evidence type="ECO:0000256" key="6">
    <source>
        <dbReference type="ARBA" id="ARBA00023002"/>
    </source>
</evidence>
<feature type="transmembrane region" description="Helical" evidence="12">
    <location>
        <begin position="7"/>
        <end position="28"/>
    </location>
</feature>
<keyword evidence="3 12" id="KW-0812">Transmembrane</keyword>